<gene>
    <name evidence="2" type="ORF">JI435_091800</name>
</gene>
<evidence type="ECO:0000256" key="1">
    <source>
        <dbReference type="SAM" id="MobiDB-lite"/>
    </source>
</evidence>
<sequence length="135" mass="15069">MRLEAYDLDITQPADRISYQPALTTCRPNLHGITRSARNHIRIRRNHLVHPPRAHCPSTTRNTAHGFPSPSAPIQRAESHSPPPIPLAVSIPLRTRSTTYVLHAHYHSHAIISVIIPSPRHDIRNPAPLPQNGPT</sequence>
<reference evidence="3" key="1">
    <citation type="journal article" date="2021" name="BMC Genomics">
        <title>Chromosome-level genome assembly and manually-curated proteome of model necrotroph Parastagonospora nodorum Sn15 reveals a genome-wide trove of candidate effector homologs, and redundancy of virulence-related functions within an accessory chromosome.</title>
        <authorList>
            <person name="Bertazzoni S."/>
            <person name="Jones D.A.B."/>
            <person name="Phan H.T."/>
            <person name="Tan K.-C."/>
            <person name="Hane J.K."/>
        </authorList>
    </citation>
    <scope>NUCLEOTIDE SEQUENCE [LARGE SCALE GENOMIC DNA]</scope>
    <source>
        <strain evidence="3">SN15 / ATCC MYA-4574 / FGSC 10173)</strain>
    </source>
</reference>
<dbReference type="Proteomes" id="UP000663193">
    <property type="component" value="Chromosome 11"/>
</dbReference>
<dbReference type="AlphaFoldDB" id="A0A7U2F8D2"/>
<protein>
    <submittedName>
        <fullName evidence="2">Uncharacterized protein</fullName>
    </submittedName>
</protein>
<dbReference type="VEuPathDB" id="FungiDB:JI435_091800"/>
<name>A0A7U2F8D2_PHANO</name>
<evidence type="ECO:0000313" key="2">
    <source>
        <dbReference type="EMBL" id="QRD00631.1"/>
    </source>
</evidence>
<dbReference type="EMBL" id="CP069033">
    <property type="protein sequence ID" value="QRD00631.1"/>
    <property type="molecule type" value="Genomic_DNA"/>
</dbReference>
<organism evidence="2 3">
    <name type="scientific">Phaeosphaeria nodorum (strain SN15 / ATCC MYA-4574 / FGSC 10173)</name>
    <name type="common">Glume blotch fungus</name>
    <name type="synonym">Parastagonospora nodorum</name>
    <dbReference type="NCBI Taxonomy" id="321614"/>
    <lineage>
        <taxon>Eukaryota</taxon>
        <taxon>Fungi</taxon>
        <taxon>Dikarya</taxon>
        <taxon>Ascomycota</taxon>
        <taxon>Pezizomycotina</taxon>
        <taxon>Dothideomycetes</taxon>
        <taxon>Pleosporomycetidae</taxon>
        <taxon>Pleosporales</taxon>
        <taxon>Pleosporineae</taxon>
        <taxon>Phaeosphaeriaceae</taxon>
        <taxon>Parastagonospora</taxon>
    </lineage>
</organism>
<accession>A0A7U2F8D2</accession>
<keyword evidence="3" id="KW-1185">Reference proteome</keyword>
<proteinExistence type="predicted"/>
<evidence type="ECO:0000313" key="3">
    <source>
        <dbReference type="Proteomes" id="UP000663193"/>
    </source>
</evidence>
<feature type="region of interest" description="Disordered" evidence="1">
    <location>
        <begin position="50"/>
        <end position="83"/>
    </location>
</feature>